<gene>
    <name evidence="2" type="ORF">EDC14_102730</name>
</gene>
<evidence type="ECO:0000313" key="2">
    <source>
        <dbReference type="EMBL" id="TCL62180.1"/>
    </source>
</evidence>
<evidence type="ECO:0000256" key="1">
    <source>
        <dbReference type="SAM" id="Phobius"/>
    </source>
</evidence>
<feature type="transmembrane region" description="Helical" evidence="1">
    <location>
        <begin position="128"/>
        <end position="146"/>
    </location>
</feature>
<proteinExistence type="predicted"/>
<protein>
    <submittedName>
        <fullName evidence="2">Uncharacterized protein</fullName>
    </submittedName>
</protein>
<keyword evidence="1" id="KW-1133">Transmembrane helix</keyword>
<feature type="transmembrane region" description="Helical" evidence="1">
    <location>
        <begin position="152"/>
        <end position="171"/>
    </location>
</feature>
<dbReference type="AlphaFoldDB" id="A0A4R1R9D6"/>
<organism evidence="2 3">
    <name type="scientific">Hydrogenispora ethanolica</name>
    <dbReference type="NCBI Taxonomy" id="1082276"/>
    <lineage>
        <taxon>Bacteria</taxon>
        <taxon>Bacillati</taxon>
        <taxon>Bacillota</taxon>
        <taxon>Hydrogenispora</taxon>
    </lineage>
</organism>
<keyword evidence="3" id="KW-1185">Reference proteome</keyword>
<keyword evidence="1" id="KW-0812">Transmembrane</keyword>
<sequence length="329" mass="35070">MPTTSTGSPQTHLGAIQESLTALGLNPETHRIPVYSYRISILVFTAVAVLGVLAGYAQPFGGLALTGIAWLLLAAELVRPVLARVKTGSSQNLSVTIPARSKEFQKVVIVVPSGGQGVLPATGLSEHVYYLVTLGLGLAVLLAHWLNLRGAVALLPLAFIPMAGLLLLALLPETRERKHSPINSAALTELVAMLFKARPATTTVSLLFSGSASLNSGLLELVRSLKGGPELTYVITLGSAAGQDLQLLLSEGWLRLPADPFVKETFEEVAAQKGITLLQKNSGEFSRALPLKTRKYRTATLLLPETEQGTATGKNLRELLAGFIRRIEE</sequence>
<accession>A0A4R1R9D6</accession>
<feature type="transmembrane region" description="Helical" evidence="1">
    <location>
        <begin position="63"/>
        <end position="82"/>
    </location>
</feature>
<name>A0A4R1R9D6_HYDET</name>
<dbReference type="RefSeq" id="WP_132015851.1">
    <property type="nucleotide sequence ID" value="NZ_SLUN01000027.1"/>
</dbReference>
<keyword evidence="1" id="KW-0472">Membrane</keyword>
<dbReference type="EMBL" id="SLUN01000027">
    <property type="protein sequence ID" value="TCL62180.1"/>
    <property type="molecule type" value="Genomic_DNA"/>
</dbReference>
<comment type="caution">
    <text evidence="2">The sequence shown here is derived from an EMBL/GenBank/DDBJ whole genome shotgun (WGS) entry which is preliminary data.</text>
</comment>
<reference evidence="2 3" key="1">
    <citation type="submission" date="2019-03" db="EMBL/GenBank/DDBJ databases">
        <title>Genomic Encyclopedia of Type Strains, Phase IV (KMG-IV): sequencing the most valuable type-strain genomes for metagenomic binning, comparative biology and taxonomic classification.</title>
        <authorList>
            <person name="Goeker M."/>
        </authorList>
    </citation>
    <scope>NUCLEOTIDE SEQUENCE [LARGE SCALE GENOMIC DNA]</scope>
    <source>
        <strain evidence="2 3">LX-B</strain>
    </source>
</reference>
<evidence type="ECO:0000313" key="3">
    <source>
        <dbReference type="Proteomes" id="UP000295008"/>
    </source>
</evidence>
<dbReference type="Proteomes" id="UP000295008">
    <property type="component" value="Unassembled WGS sequence"/>
</dbReference>
<feature type="transmembrane region" description="Helical" evidence="1">
    <location>
        <begin position="39"/>
        <end position="57"/>
    </location>
</feature>